<feature type="region of interest" description="Disordered" evidence="1">
    <location>
        <begin position="35"/>
        <end position="62"/>
    </location>
</feature>
<reference evidence="2" key="1">
    <citation type="submission" date="2023-04" db="EMBL/GenBank/DDBJ databases">
        <authorList>
            <person name="Vijverberg K."/>
            <person name="Xiong W."/>
            <person name="Schranz E."/>
        </authorList>
    </citation>
    <scope>NUCLEOTIDE SEQUENCE</scope>
</reference>
<gene>
    <name evidence="2" type="ORF">LSALG_LOCUS22356</name>
</gene>
<protein>
    <submittedName>
        <fullName evidence="2">Uncharacterized protein</fullName>
    </submittedName>
</protein>
<name>A0AA36E4I1_LACSI</name>
<accession>A0AA36E4I1</accession>
<feature type="compositionally biased region" description="Polar residues" evidence="1">
    <location>
        <begin position="50"/>
        <end position="59"/>
    </location>
</feature>
<organism evidence="2 3">
    <name type="scientific">Lactuca saligna</name>
    <name type="common">Willowleaf lettuce</name>
    <dbReference type="NCBI Taxonomy" id="75948"/>
    <lineage>
        <taxon>Eukaryota</taxon>
        <taxon>Viridiplantae</taxon>
        <taxon>Streptophyta</taxon>
        <taxon>Embryophyta</taxon>
        <taxon>Tracheophyta</taxon>
        <taxon>Spermatophyta</taxon>
        <taxon>Magnoliopsida</taxon>
        <taxon>eudicotyledons</taxon>
        <taxon>Gunneridae</taxon>
        <taxon>Pentapetalae</taxon>
        <taxon>asterids</taxon>
        <taxon>campanulids</taxon>
        <taxon>Asterales</taxon>
        <taxon>Asteraceae</taxon>
        <taxon>Cichorioideae</taxon>
        <taxon>Cichorieae</taxon>
        <taxon>Lactucinae</taxon>
        <taxon>Lactuca</taxon>
    </lineage>
</organism>
<proteinExistence type="predicted"/>
<dbReference type="AlphaFoldDB" id="A0AA36E4I1"/>
<keyword evidence="3" id="KW-1185">Reference proteome</keyword>
<sequence length="324" mass="36076">MLKRIDPSNPVLVSYLESIDTSVETGILLPQTIEKKSKKAKKNDARYSGTKVQSSKSTKQVPVIEPEPIQPEPIIPDTQVTEKEVIPSKTGVLRRIKMNSKHKHRSSSMNVVRKPQVSHQGVIFRVIPAPASPSSKKRLAADMAKQLSKKKKQRVILTSESTAEEGETIPETPKTVLFKDSSHVDTSVITPPQVSISKTVTLEARTSGIPVNISDMDKNVIMGKDDSNKATQDMEKEIYVVQTEFDSINKKVDIICEAVTKFAKLYESLSPLISQLSTNNNNKNFMEVFTLLKEHKSLSSKSTASMLSSEDLIHKFSKFEELLI</sequence>
<evidence type="ECO:0000313" key="2">
    <source>
        <dbReference type="EMBL" id="CAI9282731.1"/>
    </source>
</evidence>
<dbReference type="Proteomes" id="UP001177003">
    <property type="component" value="Chromosome 4"/>
</dbReference>
<evidence type="ECO:0000256" key="1">
    <source>
        <dbReference type="SAM" id="MobiDB-lite"/>
    </source>
</evidence>
<evidence type="ECO:0000313" key="3">
    <source>
        <dbReference type="Proteomes" id="UP001177003"/>
    </source>
</evidence>
<dbReference type="EMBL" id="OX465080">
    <property type="protein sequence ID" value="CAI9282731.1"/>
    <property type="molecule type" value="Genomic_DNA"/>
</dbReference>